<dbReference type="InterPro" id="IPR011008">
    <property type="entry name" value="Dimeric_a/b-barrel"/>
</dbReference>
<dbReference type="GeneID" id="25989635"/>
<dbReference type="SUPFAM" id="SSF54909">
    <property type="entry name" value="Dimeric alpha+beta barrel"/>
    <property type="match status" value="1"/>
</dbReference>
<dbReference type="PANTHER" id="PTHR40624">
    <property type="entry name" value="BIOSYNTHESIS MONOOXYGENASE, PUTATIVE (AFU_ORTHOLOGUE AFUA_1G12025)-RELATED"/>
    <property type="match status" value="1"/>
</dbReference>
<organism evidence="2 3">
    <name type="scientific">Trichosporon asahii var. asahii (strain ATCC 90039 / CBS 2479 / JCM 2466 / KCTC 7840 / NBRC 103889/ NCYC 2677 / UAMH 7654)</name>
    <name type="common">Yeast</name>
    <dbReference type="NCBI Taxonomy" id="1186058"/>
    <lineage>
        <taxon>Eukaryota</taxon>
        <taxon>Fungi</taxon>
        <taxon>Dikarya</taxon>
        <taxon>Basidiomycota</taxon>
        <taxon>Agaricomycotina</taxon>
        <taxon>Tremellomycetes</taxon>
        <taxon>Trichosporonales</taxon>
        <taxon>Trichosporonaceae</taxon>
        <taxon>Trichosporon</taxon>
    </lineage>
</organism>
<dbReference type="InterPro" id="IPR007138">
    <property type="entry name" value="ABM_dom"/>
</dbReference>
<evidence type="ECO:0000259" key="1">
    <source>
        <dbReference type="PROSITE" id="PS51725"/>
    </source>
</evidence>
<dbReference type="HOGENOM" id="CLU_131496_10_2_1"/>
<dbReference type="Gene3D" id="3.30.70.100">
    <property type="match status" value="1"/>
</dbReference>
<dbReference type="Pfam" id="PF03992">
    <property type="entry name" value="ABM"/>
    <property type="match status" value="1"/>
</dbReference>
<gene>
    <name evidence="2" type="ORF">A1Q1_06123</name>
</gene>
<dbReference type="RefSeq" id="XP_014176807.1">
    <property type="nucleotide sequence ID" value="XM_014321332.1"/>
</dbReference>
<proteinExistence type="predicted"/>
<evidence type="ECO:0000313" key="3">
    <source>
        <dbReference type="Proteomes" id="UP000002748"/>
    </source>
</evidence>
<dbReference type="KEGG" id="tasa:A1Q1_06123"/>
<reference evidence="2 3" key="1">
    <citation type="journal article" date="2012" name="Eukaryot. Cell">
        <title>Draft genome sequence of CBS 2479, the standard type strain of Trichosporon asahii.</title>
        <authorList>
            <person name="Yang R.Y."/>
            <person name="Li H.T."/>
            <person name="Zhu H."/>
            <person name="Zhou G.P."/>
            <person name="Wang M."/>
            <person name="Wang L."/>
        </authorList>
    </citation>
    <scope>NUCLEOTIDE SEQUENCE [LARGE SCALE GENOMIC DNA]</scope>
    <source>
        <strain evidence="3">ATCC 90039 / CBS 2479 / JCM 2466 / KCTC 7840 / NCYC 2677 / UAMH 7654</strain>
    </source>
</reference>
<evidence type="ECO:0000313" key="2">
    <source>
        <dbReference type="EMBL" id="EJT45360.1"/>
    </source>
</evidence>
<protein>
    <recommendedName>
        <fullName evidence="1">ABM domain-containing protein</fullName>
    </recommendedName>
</protein>
<dbReference type="OrthoDB" id="10011777at2759"/>
<dbReference type="VEuPathDB" id="FungiDB:A1Q1_06123"/>
<dbReference type="Proteomes" id="UP000002748">
    <property type="component" value="Unassembled WGS sequence"/>
</dbReference>
<sequence length="100" mass="11320">MPIVLVAKLRATSPEAADKIEQGLKAIRDYATSDKEPGCLLYYPARHNEDPLAFTVFEEYKDQEAIATHMKTEVFQKFASDESVFEGGVKGLDLQYYTRI</sequence>
<dbReference type="PROSITE" id="PS51725">
    <property type="entry name" value="ABM"/>
    <property type="match status" value="1"/>
</dbReference>
<comment type="caution">
    <text evidence="2">The sequence shown here is derived from an EMBL/GenBank/DDBJ whole genome shotgun (WGS) entry which is preliminary data.</text>
</comment>
<dbReference type="PANTHER" id="PTHR40624:SF1">
    <property type="entry name" value="BIOSYNTHESIS MONOOXYGENASE, PUTATIVE (AFU_ORTHOLOGUE AFUA_1G12025)-RELATED"/>
    <property type="match status" value="1"/>
</dbReference>
<dbReference type="AlphaFoldDB" id="J4U5Q9"/>
<feature type="domain" description="ABM" evidence="1">
    <location>
        <begin position="3"/>
        <end position="100"/>
    </location>
</feature>
<accession>J4U5Q9</accession>
<name>J4U5Q9_TRIAS</name>
<dbReference type="EMBL" id="ALBS01000327">
    <property type="protein sequence ID" value="EJT45360.1"/>
    <property type="molecule type" value="Genomic_DNA"/>
</dbReference>